<dbReference type="OrthoDB" id="272875at2"/>
<dbReference type="PANTHER" id="PTHR48111">
    <property type="entry name" value="REGULATOR OF RPOS"/>
    <property type="match status" value="1"/>
</dbReference>
<evidence type="ECO:0000313" key="11">
    <source>
        <dbReference type="Proteomes" id="UP000317318"/>
    </source>
</evidence>
<dbReference type="InterPro" id="IPR016032">
    <property type="entry name" value="Sig_transdc_resp-reg_C-effctor"/>
</dbReference>
<dbReference type="SUPFAM" id="SSF52172">
    <property type="entry name" value="CheY-like"/>
    <property type="match status" value="1"/>
</dbReference>
<evidence type="ECO:0000256" key="1">
    <source>
        <dbReference type="ARBA" id="ARBA00022553"/>
    </source>
</evidence>
<dbReference type="SUPFAM" id="SSF46894">
    <property type="entry name" value="C-terminal effector domain of the bipartite response regulators"/>
    <property type="match status" value="1"/>
</dbReference>
<dbReference type="InterPro" id="IPR036388">
    <property type="entry name" value="WH-like_DNA-bd_sf"/>
</dbReference>
<dbReference type="EMBL" id="CP036268">
    <property type="protein sequence ID" value="QDT37139.1"/>
    <property type="molecule type" value="Genomic_DNA"/>
</dbReference>
<dbReference type="PANTHER" id="PTHR48111:SF4">
    <property type="entry name" value="DNA-BINDING DUAL TRANSCRIPTIONAL REGULATOR OMPR"/>
    <property type="match status" value="1"/>
</dbReference>
<dbReference type="InterPro" id="IPR001867">
    <property type="entry name" value="OmpR/PhoB-type_DNA-bd"/>
</dbReference>
<dbReference type="InterPro" id="IPR039420">
    <property type="entry name" value="WalR-like"/>
</dbReference>
<feature type="domain" description="Response regulatory" evidence="8">
    <location>
        <begin position="5"/>
        <end position="121"/>
    </location>
</feature>
<feature type="modified residue" description="4-aspartylphosphate" evidence="6">
    <location>
        <position position="54"/>
    </location>
</feature>
<dbReference type="GO" id="GO:0005829">
    <property type="term" value="C:cytosol"/>
    <property type="evidence" value="ECO:0007669"/>
    <property type="project" value="TreeGrafter"/>
</dbReference>
<keyword evidence="4 7" id="KW-0238">DNA-binding</keyword>
<keyword evidence="2" id="KW-0902">Two-component regulatory system</keyword>
<dbReference type="Proteomes" id="UP000317318">
    <property type="component" value="Chromosome"/>
</dbReference>
<dbReference type="GO" id="GO:0032993">
    <property type="term" value="C:protein-DNA complex"/>
    <property type="evidence" value="ECO:0007669"/>
    <property type="project" value="TreeGrafter"/>
</dbReference>
<dbReference type="Gene3D" id="3.40.50.2300">
    <property type="match status" value="1"/>
</dbReference>
<dbReference type="InterPro" id="IPR001789">
    <property type="entry name" value="Sig_transdc_resp-reg_receiver"/>
</dbReference>
<dbReference type="GO" id="GO:0000976">
    <property type="term" value="F:transcription cis-regulatory region binding"/>
    <property type="evidence" value="ECO:0007669"/>
    <property type="project" value="TreeGrafter"/>
</dbReference>
<evidence type="ECO:0000256" key="2">
    <source>
        <dbReference type="ARBA" id="ARBA00023012"/>
    </source>
</evidence>
<evidence type="ECO:0000256" key="4">
    <source>
        <dbReference type="ARBA" id="ARBA00023125"/>
    </source>
</evidence>
<dbReference type="FunFam" id="3.40.50.2300:FF:000001">
    <property type="entry name" value="DNA-binding response regulator PhoB"/>
    <property type="match status" value="1"/>
</dbReference>
<feature type="DNA-binding region" description="OmpR/PhoB-type" evidence="7">
    <location>
        <begin position="131"/>
        <end position="227"/>
    </location>
</feature>
<dbReference type="RefSeq" id="WP_145363280.1">
    <property type="nucleotide sequence ID" value="NZ_CP036268.1"/>
</dbReference>
<reference evidence="10 11" key="1">
    <citation type="submission" date="2019-02" db="EMBL/GenBank/DDBJ databases">
        <title>Deep-cultivation of Planctomycetes and their phenomic and genomic characterization uncovers novel biology.</title>
        <authorList>
            <person name="Wiegand S."/>
            <person name="Jogler M."/>
            <person name="Boedeker C."/>
            <person name="Pinto D."/>
            <person name="Vollmers J."/>
            <person name="Rivas-Marin E."/>
            <person name="Kohn T."/>
            <person name="Peeters S.H."/>
            <person name="Heuer A."/>
            <person name="Rast P."/>
            <person name="Oberbeckmann S."/>
            <person name="Bunk B."/>
            <person name="Jeske O."/>
            <person name="Meyerdierks A."/>
            <person name="Storesund J.E."/>
            <person name="Kallscheuer N."/>
            <person name="Luecker S."/>
            <person name="Lage O.M."/>
            <person name="Pohl T."/>
            <person name="Merkel B.J."/>
            <person name="Hornburger P."/>
            <person name="Mueller R.-W."/>
            <person name="Bruemmer F."/>
            <person name="Labrenz M."/>
            <person name="Spormann A.M."/>
            <person name="Op den Camp H."/>
            <person name="Overmann J."/>
            <person name="Amann R."/>
            <person name="Jetten M.S.M."/>
            <person name="Mascher T."/>
            <person name="Medema M.H."/>
            <person name="Devos D.P."/>
            <person name="Kaster A.-K."/>
            <person name="Ovreas L."/>
            <person name="Rohde M."/>
            <person name="Galperin M.Y."/>
            <person name="Jogler C."/>
        </authorList>
    </citation>
    <scope>NUCLEOTIDE SEQUENCE [LARGE SCALE GENOMIC DNA]</scope>
    <source>
        <strain evidence="10 11">Pan189</strain>
    </source>
</reference>
<dbReference type="CDD" id="cd00383">
    <property type="entry name" value="trans_reg_C"/>
    <property type="match status" value="1"/>
</dbReference>
<dbReference type="SMART" id="SM00862">
    <property type="entry name" value="Trans_reg_C"/>
    <property type="match status" value="1"/>
</dbReference>
<evidence type="ECO:0000256" key="7">
    <source>
        <dbReference type="PROSITE-ProRule" id="PRU01091"/>
    </source>
</evidence>
<dbReference type="KEGG" id="svp:Pan189_15080"/>
<evidence type="ECO:0000259" key="8">
    <source>
        <dbReference type="PROSITE" id="PS50110"/>
    </source>
</evidence>
<evidence type="ECO:0000256" key="3">
    <source>
        <dbReference type="ARBA" id="ARBA00023015"/>
    </source>
</evidence>
<dbReference type="Pfam" id="PF00486">
    <property type="entry name" value="Trans_reg_C"/>
    <property type="match status" value="1"/>
</dbReference>
<keyword evidence="1 6" id="KW-0597">Phosphoprotein</keyword>
<dbReference type="GO" id="GO:0006355">
    <property type="term" value="P:regulation of DNA-templated transcription"/>
    <property type="evidence" value="ECO:0007669"/>
    <property type="project" value="InterPro"/>
</dbReference>
<keyword evidence="5" id="KW-0804">Transcription</keyword>
<protein>
    <submittedName>
        <fullName evidence="10">Alkaline phosphatase synthesis transcriptional regulatory protein PhoP</fullName>
    </submittedName>
</protein>
<feature type="domain" description="OmpR/PhoB-type" evidence="9">
    <location>
        <begin position="131"/>
        <end position="227"/>
    </location>
</feature>
<dbReference type="Gene3D" id="1.10.10.10">
    <property type="entry name" value="Winged helix-like DNA-binding domain superfamily/Winged helix DNA-binding domain"/>
    <property type="match status" value="1"/>
</dbReference>
<evidence type="ECO:0000313" key="10">
    <source>
        <dbReference type="EMBL" id="QDT37139.1"/>
    </source>
</evidence>
<dbReference type="InterPro" id="IPR011006">
    <property type="entry name" value="CheY-like_superfamily"/>
</dbReference>
<evidence type="ECO:0000256" key="5">
    <source>
        <dbReference type="ARBA" id="ARBA00023163"/>
    </source>
</evidence>
<name>A0A517QZS0_9PLAN</name>
<organism evidence="10 11">
    <name type="scientific">Stratiformator vulcanicus</name>
    <dbReference type="NCBI Taxonomy" id="2527980"/>
    <lineage>
        <taxon>Bacteria</taxon>
        <taxon>Pseudomonadati</taxon>
        <taxon>Planctomycetota</taxon>
        <taxon>Planctomycetia</taxon>
        <taxon>Planctomycetales</taxon>
        <taxon>Planctomycetaceae</taxon>
        <taxon>Stratiformator</taxon>
    </lineage>
</organism>
<dbReference type="AlphaFoldDB" id="A0A517QZS0"/>
<sequence>MKKPNILLVEDERDLAEILQYNLEREGFDVVHCADGQDGLRRAQSLLPDLIILDLMLPVFDGLEVCRELRSDPRTQHLRILMLTARGEEVDEIVGFSMGADDYVLKPFKTKPLIHRIKALLRRTPANGQQSDQLASGGVTIDRVNHMCTIDGKEVGLTPTEFRLLWTLIRQPGRPFSRNELMDTCRGEDANALERTIDVHIRSLRQKLNQKADYVETVRGIGYRFRPGNGNG</sequence>
<gene>
    <name evidence="10" type="primary">phoP_2</name>
    <name evidence="10" type="ORF">Pan189_15080</name>
</gene>
<keyword evidence="11" id="KW-1185">Reference proteome</keyword>
<evidence type="ECO:0000259" key="9">
    <source>
        <dbReference type="PROSITE" id="PS51755"/>
    </source>
</evidence>
<accession>A0A517QZS0</accession>
<dbReference type="Pfam" id="PF00072">
    <property type="entry name" value="Response_reg"/>
    <property type="match status" value="1"/>
</dbReference>
<evidence type="ECO:0000256" key="6">
    <source>
        <dbReference type="PROSITE-ProRule" id="PRU00169"/>
    </source>
</evidence>
<keyword evidence="3" id="KW-0805">Transcription regulation</keyword>
<dbReference type="PROSITE" id="PS50110">
    <property type="entry name" value="RESPONSE_REGULATORY"/>
    <property type="match status" value="1"/>
</dbReference>
<dbReference type="GO" id="GO:0000156">
    <property type="term" value="F:phosphorelay response regulator activity"/>
    <property type="evidence" value="ECO:0007669"/>
    <property type="project" value="TreeGrafter"/>
</dbReference>
<proteinExistence type="predicted"/>
<dbReference type="PROSITE" id="PS51755">
    <property type="entry name" value="OMPR_PHOB"/>
    <property type="match status" value="1"/>
</dbReference>
<dbReference type="SMART" id="SM00448">
    <property type="entry name" value="REC"/>
    <property type="match status" value="1"/>
</dbReference>